<dbReference type="EMBL" id="CP014796">
    <property type="protein sequence ID" value="APX24822.1"/>
    <property type="molecule type" value="Genomic_DNA"/>
</dbReference>
<keyword evidence="1" id="KW-0812">Transmembrane</keyword>
<evidence type="ECO:0000313" key="2">
    <source>
        <dbReference type="EMBL" id="APX24822.1"/>
    </source>
</evidence>
<keyword evidence="1" id="KW-0472">Membrane</keyword>
<feature type="transmembrane region" description="Helical" evidence="1">
    <location>
        <begin position="85"/>
        <end position="102"/>
    </location>
</feature>
<gene>
    <name evidence="2" type="ORF">Ga0080559_TMP4026</name>
</gene>
<name>A0A1U7D9P1_9RHOB</name>
<feature type="transmembrane region" description="Helical" evidence="1">
    <location>
        <begin position="166"/>
        <end position="184"/>
    </location>
</feature>
<dbReference type="AlphaFoldDB" id="A0A1U7D9P1"/>
<feature type="transmembrane region" description="Helical" evidence="1">
    <location>
        <begin position="62"/>
        <end position="79"/>
    </location>
</feature>
<dbReference type="PIRSF" id="PIRSF015000">
    <property type="entry name" value="UCP01500"/>
    <property type="match status" value="1"/>
</dbReference>
<protein>
    <submittedName>
        <fullName evidence="2">Putative membrane protein</fullName>
    </submittedName>
</protein>
<feature type="transmembrane region" description="Helical" evidence="1">
    <location>
        <begin position="204"/>
        <end position="226"/>
    </location>
</feature>
<dbReference type="STRING" id="1229727.Ga0080559_TMP4026"/>
<dbReference type="Proteomes" id="UP000186559">
    <property type="component" value="Chromosome"/>
</dbReference>
<evidence type="ECO:0000256" key="1">
    <source>
        <dbReference type="SAM" id="Phobius"/>
    </source>
</evidence>
<keyword evidence="3" id="KW-1185">Reference proteome</keyword>
<reference evidence="2 3" key="1">
    <citation type="submission" date="2016-03" db="EMBL/GenBank/DDBJ databases">
        <title>Deep-sea bacteria in the southern Pacific.</title>
        <authorList>
            <person name="Tang K."/>
        </authorList>
    </citation>
    <scope>NUCLEOTIDE SEQUENCE [LARGE SCALE GENOMIC DNA]</scope>
    <source>
        <strain evidence="2 3">JLT2016</strain>
    </source>
</reference>
<accession>A0A1U7D9P1</accession>
<organism evidence="2 3">
    <name type="scientific">Salipiger profundus</name>
    <dbReference type="NCBI Taxonomy" id="1229727"/>
    <lineage>
        <taxon>Bacteria</taxon>
        <taxon>Pseudomonadati</taxon>
        <taxon>Pseudomonadota</taxon>
        <taxon>Alphaproteobacteria</taxon>
        <taxon>Rhodobacterales</taxon>
        <taxon>Roseobacteraceae</taxon>
        <taxon>Salipiger</taxon>
    </lineage>
</organism>
<proteinExistence type="predicted"/>
<dbReference type="RefSeq" id="WP_076624574.1">
    <property type="nucleotide sequence ID" value="NZ_BMEW01000001.1"/>
</dbReference>
<evidence type="ECO:0000313" key="3">
    <source>
        <dbReference type="Proteomes" id="UP000186559"/>
    </source>
</evidence>
<keyword evidence="1" id="KW-1133">Transmembrane helix</keyword>
<dbReference type="Pfam" id="PF10028">
    <property type="entry name" value="DUF2270"/>
    <property type="match status" value="1"/>
</dbReference>
<dbReference type="KEGG" id="tpro:Ga0080559_TMP4026"/>
<dbReference type="InterPro" id="IPR014470">
    <property type="entry name" value="UCP01500"/>
</dbReference>
<dbReference type="OrthoDB" id="9815569at2"/>
<sequence length="247" mass="27795">MTAQPETATVVEWIGDRPRDPGPETPPELAELTAAEIGAVAHLYRGEVYRCSVWRTRLDTTTNWAVVTLGVALSISYAAPDASPLPLVLIGVLNLFFLMLEARRYRYCDVWRTRFRTMEKSFYAPMLDPRRTPPAQCWRQILAQEYVYPVFRISYLHALGRRIRRSYLWIMAIQILAFLGKIAVHPEPVSSLQDVLARAEVGLVPGVAVFAAGGLYVGTFCGLALYSAVKDRHIQRTENLPVPDAVY</sequence>